<sequence>MTVCHIELAGCLIKNITGRKMPRLRRASIYYSTVTDFARLRGW</sequence>
<protein>
    <submittedName>
        <fullName evidence="1">Uncharacterized protein</fullName>
    </submittedName>
</protein>
<dbReference type="AlphaFoldDB" id="W1XSC5"/>
<feature type="non-terminal residue" evidence="1">
    <location>
        <position position="43"/>
    </location>
</feature>
<evidence type="ECO:0000313" key="1">
    <source>
        <dbReference type="EMBL" id="ETJ31749.1"/>
    </source>
</evidence>
<gene>
    <name evidence="1" type="ORF">Q604_UNBC13769G0001</name>
</gene>
<name>W1XSC5_9ZZZZ</name>
<proteinExistence type="predicted"/>
<dbReference type="EMBL" id="AZMM01013769">
    <property type="protein sequence ID" value="ETJ31749.1"/>
    <property type="molecule type" value="Genomic_DNA"/>
</dbReference>
<comment type="caution">
    <text evidence="1">The sequence shown here is derived from an EMBL/GenBank/DDBJ whole genome shotgun (WGS) entry which is preliminary data.</text>
</comment>
<reference evidence="1" key="1">
    <citation type="submission" date="2013-12" db="EMBL/GenBank/DDBJ databases">
        <title>A Varibaculum cambriense genome reconstructed from a premature infant gut community with otherwise low bacterial novelty that shifts toward anaerobic metabolism during the third week of life.</title>
        <authorList>
            <person name="Brown C.T."/>
            <person name="Sharon I."/>
            <person name="Thomas B.C."/>
            <person name="Castelle C.J."/>
            <person name="Morowitz M.J."/>
            <person name="Banfield J.F."/>
        </authorList>
    </citation>
    <scope>NUCLEOTIDE SEQUENCE</scope>
</reference>
<accession>W1XSC5</accession>
<organism evidence="1">
    <name type="scientific">human gut metagenome</name>
    <dbReference type="NCBI Taxonomy" id="408170"/>
    <lineage>
        <taxon>unclassified sequences</taxon>
        <taxon>metagenomes</taxon>
        <taxon>organismal metagenomes</taxon>
    </lineage>
</organism>